<evidence type="ECO:0000313" key="1">
    <source>
        <dbReference type="EMBL" id="HIT17718.1"/>
    </source>
</evidence>
<sequence>MSINKDLFNHIYENCVSIITNSSDFNIKKKKVKLDLAYQTLSKTEDHELQEFYSIVHELRFYQYMKNLGKHIIAADDNKVGPDFTTELGYIECVCASKGATSTLERKCLDERLNQTMNRYIAALPRLSSVILDKKKKYEGYLRHNKIDEKKPCIIAINTSIFSNEFNSDLNLDLILKILYGIGCTTMRFNLETNQFIEDAECESRLYEDTGLKPPKNIELQFNYFSEKEFENISGVILNNNSIGEELKKEYFCLLLNPFARCPIDASQLEGITYFQLNKTDAQYLTYCWHNK</sequence>
<reference evidence="1" key="2">
    <citation type="journal article" date="2021" name="PeerJ">
        <title>Extensive microbial diversity within the chicken gut microbiome revealed by metagenomics and culture.</title>
        <authorList>
            <person name="Gilroy R."/>
            <person name="Ravi A."/>
            <person name="Getino M."/>
            <person name="Pursley I."/>
            <person name="Horton D.L."/>
            <person name="Alikhan N.F."/>
            <person name="Baker D."/>
            <person name="Gharbi K."/>
            <person name="Hall N."/>
            <person name="Watson M."/>
            <person name="Adriaenssens E.M."/>
            <person name="Foster-Nyarko E."/>
            <person name="Jarju S."/>
            <person name="Secka A."/>
            <person name="Antonio M."/>
            <person name="Oren A."/>
            <person name="Chaudhuri R.R."/>
            <person name="La Ragione R."/>
            <person name="Hildebrand F."/>
            <person name="Pallen M.J."/>
        </authorList>
    </citation>
    <scope>NUCLEOTIDE SEQUENCE</scope>
    <source>
        <strain evidence="1">14508</strain>
    </source>
</reference>
<organism evidence="1 2">
    <name type="scientific">Candidatus Caccosoma faecigallinarum</name>
    <dbReference type="NCBI Taxonomy" id="2840720"/>
    <lineage>
        <taxon>Bacteria</taxon>
        <taxon>Bacillati</taxon>
        <taxon>Bacillota</taxon>
        <taxon>Bacillota incertae sedis</taxon>
        <taxon>Candidatus Caccosoma</taxon>
    </lineage>
</organism>
<accession>A0A9D1GAE1</accession>
<gene>
    <name evidence="1" type="ORF">IAD04_05035</name>
</gene>
<reference evidence="1" key="1">
    <citation type="submission" date="2020-10" db="EMBL/GenBank/DDBJ databases">
        <authorList>
            <person name="Gilroy R."/>
        </authorList>
    </citation>
    <scope>NUCLEOTIDE SEQUENCE</scope>
    <source>
        <strain evidence="1">14508</strain>
    </source>
</reference>
<name>A0A9D1GAE1_9FIRM</name>
<dbReference type="Proteomes" id="UP000886893">
    <property type="component" value="Unassembled WGS sequence"/>
</dbReference>
<evidence type="ECO:0000313" key="2">
    <source>
        <dbReference type="Proteomes" id="UP000886893"/>
    </source>
</evidence>
<comment type="caution">
    <text evidence="1">The sequence shown here is derived from an EMBL/GenBank/DDBJ whole genome shotgun (WGS) entry which is preliminary data.</text>
</comment>
<protein>
    <submittedName>
        <fullName evidence="1">Uncharacterized protein</fullName>
    </submittedName>
</protein>
<dbReference type="EMBL" id="DVKI01000157">
    <property type="protein sequence ID" value="HIT17718.1"/>
    <property type="molecule type" value="Genomic_DNA"/>
</dbReference>
<proteinExistence type="predicted"/>
<dbReference type="AlphaFoldDB" id="A0A9D1GAE1"/>